<keyword evidence="2" id="KW-1185">Reference proteome</keyword>
<reference evidence="1 2" key="1">
    <citation type="journal article" date="2021" name="Nat. Commun.">
        <title>Incipient diploidization of the medicinal plant Perilla within 10,000 years.</title>
        <authorList>
            <person name="Zhang Y."/>
            <person name="Shen Q."/>
            <person name="Leng L."/>
            <person name="Zhang D."/>
            <person name="Chen S."/>
            <person name="Shi Y."/>
            <person name="Ning Z."/>
            <person name="Chen S."/>
        </authorList>
    </citation>
    <scope>NUCLEOTIDE SEQUENCE [LARGE SCALE GENOMIC DNA]</scope>
    <source>
        <strain evidence="2">cv. PC099</strain>
    </source>
</reference>
<evidence type="ECO:0000313" key="1">
    <source>
        <dbReference type="EMBL" id="KAH6755015.1"/>
    </source>
</evidence>
<comment type="caution">
    <text evidence="1">The sequence shown here is derived from an EMBL/GenBank/DDBJ whole genome shotgun (WGS) entry which is preliminary data.</text>
</comment>
<evidence type="ECO:0000313" key="2">
    <source>
        <dbReference type="Proteomes" id="UP001190926"/>
    </source>
</evidence>
<dbReference type="AlphaFoldDB" id="A0AAD4NWH7"/>
<sequence length="124" mass="13619">MDDCKGKMSRTIRNLLDSASVTLGQENEFSCVLCGSSLSTSFSNILPMVEAVNAKICKVVKAINPKVGYMGPSTDFNNDHEHLIIDPVLIASILLCPFQRQEPAIILRAGIFRWKDTDAIFSSV</sequence>
<organism evidence="1 2">
    <name type="scientific">Perilla frutescens var. hirtella</name>
    <name type="common">Perilla citriodora</name>
    <name type="synonym">Perilla setoyensis</name>
    <dbReference type="NCBI Taxonomy" id="608512"/>
    <lineage>
        <taxon>Eukaryota</taxon>
        <taxon>Viridiplantae</taxon>
        <taxon>Streptophyta</taxon>
        <taxon>Embryophyta</taxon>
        <taxon>Tracheophyta</taxon>
        <taxon>Spermatophyta</taxon>
        <taxon>Magnoliopsida</taxon>
        <taxon>eudicotyledons</taxon>
        <taxon>Gunneridae</taxon>
        <taxon>Pentapetalae</taxon>
        <taxon>asterids</taxon>
        <taxon>lamiids</taxon>
        <taxon>Lamiales</taxon>
        <taxon>Lamiaceae</taxon>
        <taxon>Nepetoideae</taxon>
        <taxon>Elsholtzieae</taxon>
        <taxon>Perilla</taxon>
    </lineage>
</organism>
<proteinExistence type="predicted"/>
<name>A0AAD4NWH7_PERFH</name>
<protein>
    <submittedName>
        <fullName evidence="1">Uncharacterized protein</fullName>
    </submittedName>
</protein>
<accession>A0AAD4NWH7</accession>
<dbReference type="Proteomes" id="UP001190926">
    <property type="component" value="Unassembled WGS sequence"/>
</dbReference>
<gene>
    <name evidence="1" type="ORF">C2S53_018894</name>
</gene>
<dbReference type="EMBL" id="SDAM02029648">
    <property type="protein sequence ID" value="KAH6755015.1"/>
    <property type="molecule type" value="Genomic_DNA"/>
</dbReference>